<feature type="domain" description="VIT" evidence="2">
    <location>
        <begin position="55"/>
        <end position="184"/>
    </location>
</feature>
<protein>
    <submittedName>
        <fullName evidence="3">Predicted protein</fullName>
    </submittedName>
</protein>
<dbReference type="SUPFAM" id="SSF53300">
    <property type="entry name" value="vWA-like"/>
    <property type="match status" value="1"/>
</dbReference>
<dbReference type="InterPro" id="IPR019220">
    <property type="entry name" value="DUF2135"/>
</dbReference>
<dbReference type="Proteomes" id="UP000006671">
    <property type="component" value="Unassembled WGS sequence"/>
</dbReference>
<proteinExistence type="predicted"/>
<name>D2V359_NAEGR</name>
<dbReference type="RefSeq" id="XP_002681319.1">
    <property type="nucleotide sequence ID" value="XM_002681273.1"/>
</dbReference>
<dbReference type="VEuPathDB" id="AmoebaDB:NAEGRDRAFT_63237"/>
<dbReference type="OMA" id="EHAYFGH"/>
<keyword evidence="4" id="KW-1185">Reference proteome</keyword>
<organism evidence="4">
    <name type="scientific">Naegleria gruberi</name>
    <name type="common">Amoeba</name>
    <dbReference type="NCBI Taxonomy" id="5762"/>
    <lineage>
        <taxon>Eukaryota</taxon>
        <taxon>Discoba</taxon>
        <taxon>Heterolobosea</taxon>
        <taxon>Tetramitia</taxon>
        <taxon>Eutetramitia</taxon>
        <taxon>Vahlkampfiidae</taxon>
        <taxon>Naegleria</taxon>
    </lineage>
</organism>
<gene>
    <name evidence="3" type="ORF">NAEGRDRAFT_63237</name>
</gene>
<feature type="compositionally biased region" description="Low complexity" evidence="1">
    <location>
        <begin position="745"/>
        <end position="754"/>
    </location>
</feature>
<dbReference type="Pfam" id="PF08487">
    <property type="entry name" value="VIT"/>
    <property type="match status" value="1"/>
</dbReference>
<dbReference type="OrthoDB" id="441278at2759"/>
<dbReference type="InterPro" id="IPR011990">
    <property type="entry name" value="TPR-like_helical_dom_sf"/>
</dbReference>
<evidence type="ECO:0000313" key="4">
    <source>
        <dbReference type="Proteomes" id="UP000006671"/>
    </source>
</evidence>
<dbReference type="AlphaFoldDB" id="D2V359"/>
<dbReference type="GeneID" id="8861562"/>
<dbReference type="PROSITE" id="PS51468">
    <property type="entry name" value="VIT"/>
    <property type="match status" value="1"/>
</dbReference>
<dbReference type="InterPro" id="IPR036465">
    <property type="entry name" value="vWFA_dom_sf"/>
</dbReference>
<dbReference type="Gene3D" id="1.25.40.10">
    <property type="entry name" value="Tetratricopeptide repeat domain"/>
    <property type="match status" value="1"/>
</dbReference>
<feature type="region of interest" description="Disordered" evidence="1">
    <location>
        <begin position="725"/>
        <end position="757"/>
    </location>
</feature>
<evidence type="ECO:0000256" key="1">
    <source>
        <dbReference type="SAM" id="MobiDB-lite"/>
    </source>
</evidence>
<dbReference type="EMBL" id="GG738850">
    <property type="protein sequence ID" value="EFC48575.1"/>
    <property type="molecule type" value="Genomic_DNA"/>
</dbReference>
<dbReference type="SUPFAM" id="SSF48452">
    <property type="entry name" value="TPR-like"/>
    <property type="match status" value="1"/>
</dbReference>
<dbReference type="PANTHER" id="PTHR45737:SF6">
    <property type="entry name" value="VON WILLEBRAND FACTOR A DOMAIN-CONTAINING PROTEIN 5A"/>
    <property type="match status" value="1"/>
</dbReference>
<dbReference type="Pfam" id="PF09906">
    <property type="entry name" value="DUF2135"/>
    <property type="match status" value="1"/>
</dbReference>
<dbReference type="PANTHER" id="PTHR45737">
    <property type="entry name" value="VON WILLEBRAND FACTOR A DOMAIN-CONTAINING PROTEIN 5A"/>
    <property type="match status" value="1"/>
</dbReference>
<dbReference type="InParanoid" id="D2V359"/>
<dbReference type="InterPro" id="IPR013694">
    <property type="entry name" value="VIT"/>
</dbReference>
<accession>D2V359</accession>
<reference evidence="3 4" key="1">
    <citation type="journal article" date="2010" name="Cell">
        <title>The genome of Naegleria gruberi illuminates early eukaryotic versatility.</title>
        <authorList>
            <person name="Fritz-Laylin L.K."/>
            <person name="Prochnik S.E."/>
            <person name="Ginger M.L."/>
            <person name="Dacks J.B."/>
            <person name="Carpenter M.L."/>
            <person name="Field M.C."/>
            <person name="Kuo A."/>
            <person name="Paredez A."/>
            <person name="Chapman J."/>
            <person name="Pham J."/>
            <person name="Shu S."/>
            <person name="Neupane R."/>
            <person name="Cipriano M."/>
            <person name="Mancuso J."/>
            <person name="Tu H."/>
            <person name="Salamov A."/>
            <person name="Lindquist E."/>
            <person name="Shapiro H."/>
            <person name="Lucas S."/>
            <person name="Grigoriev I.V."/>
            <person name="Cande W.Z."/>
            <person name="Fulton C."/>
            <person name="Rokhsar D.S."/>
            <person name="Dawson S.C."/>
        </authorList>
    </citation>
    <scope>NUCLEOTIDE SEQUENCE [LARGE SCALE GENOMIC DNA]</scope>
    <source>
        <strain evidence="3 4">NEG-M</strain>
    </source>
</reference>
<sequence>MFGKWFGSKNKAADDDLSQVSANTNNDALTTTTSSISTIPKCLHNLKLDDFVGVRMLGETYSDKASTLLPLVSQRLQCHVTYPIVQVVSTMTFRNQNQKCVEGELLLPMPEGATLIGYAMEVDGSLIDAVPVQKEKAKQVFEEEVRSGRKVAMVEKVAQSNSFKTRLYPLPYNTDKTVQVKYQMILNETVQKNNNSQSGKINGTAWVPLSFIDFAALRDDTKIEFTLNQTSLQGFETQVLMSVAGGSSGVEDQLLWTSKNASARTGYFELKKSDLKDSMTGFKLQVTKQSEDVRDMLLASENGYFMASIPVPQLSDELRNKSRIGNKVQIIWDCSNSSKNSHEKNLKNLKFILEGIAPSSIYFTSFSSDIIESTEFKSVSDALKHVGGVFYDGGSNMLLLDKGVINKSADYCIAFTDGVHTFGFEISPLANFEKPIYFITSGSVINSHLLKHIATKSGGVYLNANELSETELLKAIGKPVLSFAVADFEDSDMEEVYPNEPVSLTEGGVFKLFGKFKNSGKESVKVAVSFRYGSSVYHVQELDLPVNLEQCEAAILPLLWAQQKIDSLSTFPHLFKDEISRLGQEFRIVTDDTTLLVLETLDQYLKHNITPPASLSNVFKQYTETKKNEQESEERREKEKIERIVTMWQERVNWHNRDFQSVTKDQKIYHDASGDNDDEEECECDDFDGGVPEMECCPSETLCCQSAVQEDCLMLDREECKEKCSEEREEKSDKKPKKKKKEGSSKQSKGVSGSINIKPWSPDASYCKAISTASDPYKEYLKQRESYTDSPAFYLDVADYFLSSLKNSQLGVRVLSNIAELELENIQLYRIVGYRLDQADALELAEWVFERVKSLAPYEPQSYRDLALVKERLGKYEEAMHLFNKVITGKWDMRFDEIEMTVATEMNHLLINDPNLPIIDKRFIHNFELDIRISMAWDVNDTDLDLHVQEPADKGGEHAYFGHNRTKIGGYVSRDFRQGYGPEEYMIKKAPKGQYRATTNYYSSHTQTLTGGTTVLCTFFTNYMRPNEQRQMSTIRLATHRSDVVVCDIQID</sequence>
<evidence type="ECO:0000259" key="2">
    <source>
        <dbReference type="PROSITE" id="PS51468"/>
    </source>
</evidence>
<dbReference type="KEGG" id="ngr:NAEGRDRAFT_63237"/>
<evidence type="ECO:0000313" key="3">
    <source>
        <dbReference type="EMBL" id="EFC48575.1"/>
    </source>
</evidence>